<dbReference type="PANTHER" id="PTHR12993:SF29">
    <property type="entry name" value="BLR3841 PROTEIN"/>
    <property type="match status" value="1"/>
</dbReference>
<dbReference type="KEGG" id="mseo:MSEO_01460"/>
<accession>A0A7I7NSI9</accession>
<dbReference type="PANTHER" id="PTHR12993">
    <property type="entry name" value="N-ACETYLGLUCOSAMINYL-PHOSPHATIDYLINOSITOL DE-N-ACETYLASE-RELATED"/>
    <property type="match status" value="1"/>
</dbReference>
<protein>
    <submittedName>
        <fullName evidence="2">Acetylglucosaminylphosphatidylinositol deacetylase</fullName>
    </submittedName>
</protein>
<dbReference type="GO" id="GO:0016137">
    <property type="term" value="P:glycoside metabolic process"/>
    <property type="evidence" value="ECO:0007669"/>
    <property type="project" value="UniProtKB-ARBA"/>
</dbReference>
<dbReference type="InterPro" id="IPR024078">
    <property type="entry name" value="LmbE-like_dom_sf"/>
</dbReference>
<organism evidence="2 3">
    <name type="scientific">Mycobacterium seoulense</name>
    <dbReference type="NCBI Taxonomy" id="386911"/>
    <lineage>
        <taxon>Bacteria</taxon>
        <taxon>Bacillati</taxon>
        <taxon>Actinomycetota</taxon>
        <taxon>Actinomycetes</taxon>
        <taxon>Mycobacteriales</taxon>
        <taxon>Mycobacteriaceae</taxon>
        <taxon>Mycobacterium</taxon>
    </lineage>
</organism>
<evidence type="ECO:0000256" key="1">
    <source>
        <dbReference type="ARBA" id="ARBA00022833"/>
    </source>
</evidence>
<dbReference type="SUPFAM" id="SSF102588">
    <property type="entry name" value="LmbE-like"/>
    <property type="match status" value="1"/>
</dbReference>
<keyword evidence="1" id="KW-0862">Zinc</keyword>
<dbReference type="Pfam" id="PF02585">
    <property type="entry name" value="PIG-L"/>
    <property type="match status" value="1"/>
</dbReference>
<dbReference type="Proteomes" id="UP000466632">
    <property type="component" value="Chromosome"/>
</dbReference>
<dbReference type="AlphaFoldDB" id="A0A7I7NSI9"/>
<gene>
    <name evidence="2" type="ORF">MSEO_01460</name>
</gene>
<evidence type="ECO:0000313" key="3">
    <source>
        <dbReference type="Proteomes" id="UP000466632"/>
    </source>
</evidence>
<dbReference type="EMBL" id="AP022582">
    <property type="protein sequence ID" value="BBX99646.1"/>
    <property type="molecule type" value="Genomic_DNA"/>
</dbReference>
<keyword evidence="3" id="KW-1185">Reference proteome</keyword>
<proteinExistence type="predicted"/>
<dbReference type="RefSeq" id="WP_163674584.1">
    <property type="nucleotide sequence ID" value="NZ_AP022582.1"/>
</dbReference>
<evidence type="ECO:0000313" key="2">
    <source>
        <dbReference type="EMBL" id="BBX99646.1"/>
    </source>
</evidence>
<dbReference type="Gene3D" id="3.40.50.10320">
    <property type="entry name" value="LmbE-like"/>
    <property type="match status" value="1"/>
</dbReference>
<reference evidence="2 3" key="1">
    <citation type="journal article" date="2019" name="Emerg. Microbes Infect.">
        <title>Comprehensive subspecies identification of 175 nontuberculous mycobacteria species based on 7547 genomic profiles.</title>
        <authorList>
            <person name="Matsumoto Y."/>
            <person name="Kinjo T."/>
            <person name="Motooka D."/>
            <person name="Nabeya D."/>
            <person name="Jung N."/>
            <person name="Uechi K."/>
            <person name="Horii T."/>
            <person name="Iida T."/>
            <person name="Fujita J."/>
            <person name="Nakamura S."/>
        </authorList>
    </citation>
    <scope>NUCLEOTIDE SEQUENCE [LARGE SCALE GENOMIC DNA]</scope>
    <source>
        <strain evidence="2 3">JCM 16018</strain>
    </source>
</reference>
<dbReference type="GO" id="GO:0016811">
    <property type="term" value="F:hydrolase activity, acting on carbon-nitrogen (but not peptide) bonds, in linear amides"/>
    <property type="evidence" value="ECO:0007669"/>
    <property type="project" value="TreeGrafter"/>
</dbReference>
<dbReference type="InterPro" id="IPR003737">
    <property type="entry name" value="GlcNAc_PI_deacetylase-related"/>
</dbReference>
<sequence>MRTAPISNCTRFAAKPLTHGGTPAPLWLAAFERGPLPALDLTGCRRLVVVAAHPDDETLGLGAMIAQLVATGVDVRVVSVSDGGAAQPGATLSGRIRLATTRRYELRRAAATLGLAPPMRLGLPDGELANHEDRLTESLVGILRTAGPDTWCAATWRGDGHPDHEAVGRAAAAACARTGVALMEYPVWMWHWASPADPAVPWVRARSVPATDWAVNRKRQAVQCYRSQLRPGRGETPPVLPPFVLQRLLAVGEVVFR</sequence>
<name>A0A7I7NSI9_9MYCO</name>